<dbReference type="PANTHER" id="PTHR30469">
    <property type="entry name" value="MULTIDRUG RESISTANCE PROTEIN MDTA"/>
    <property type="match status" value="1"/>
</dbReference>
<evidence type="ECO:0000256" key="1">
    <source>
        <dbReference type="ARBA" id="ARBA00009477"/>
    </source>
</evidence>
<proteinExistence type="inferred from homology"/>
<accession>A0ABY7AK31</accession>
<feature type="transmembrane region" description="Helical" evidence="3">
    <location>
        <begin position="9"/>
        <end position="28"/>
    </location>
</feature>
<evidence type="ECO:0000256" key="3">
    <source>
        <dbReference type="SAM" id="Phobius"/>
    </source>
</evidence>
<keyword evidence="5" id="KW-1185">Reference proteome</keyword>
<keyword evidence="3" id="KW-0472">Membrane</keyword>
<dbReference type="Gene3D" id="2.40.30.170">
    <property type="match status" value="1"/>
</dbReference>
<keyword evidence="3" id="KW-1133">Transmembrane helix</keyword>
<name>A0ABY7AK31_9ALTE</name>
<protein>
    <submittedName>
        <fullName evidence="4">Efflux RND transporter periplasmic adaptor subunit</fullName>
    </submittedName>
</protein>
<evidence type="ECO:0000313" key="5">
    <source>
        <dbReference type="Proteomes" id="UP001163726"/>
    </source>
</evidence>
<keyword evidence="3" id="KW-0812">Transmembrane</keyword>
<evidence type="ECO:0000313" key="4">
    <source>
        <dbReference type="EMBL" id="WAJ69617.1"/>
    </source>
</evidence>
<dbReference type="SUPFAM" id="SSF111369">
    <property type="entry name" value="HlyD-like secretion proteins"/>
    <property type="match status" value="1"/>
</dbReference>
<dbReference type="InterPro" id="IPR006143">
    <property type="entry name" value="RND_pump_MFP"/>
</dbReference>
<dbReference type="RefSeq" id="WP_268073901.1">
    <property type="nucleotide sequence ID" value="NZ_CP109965.1"/>
</dbReference>
<feature type="coiled-coil region" evidence="2">
    <location>
        <begin position="105"/>
        <end position="184"/>
    </location>
</feature>
<reference evidence="4" key="1">
    <citation type="submission" date="2022-10" db="EMBL/GenBank/DDBJ databases">
        <title>Catenovulum adriacola sp. nov. isolated in the Harbour of Susak.</title>
        <authorList>
            <person name="Schoch T."/>
            <person name="Reich S.J."/>
            <person name="Stoeferle S."/>
            <person name="Flaiz M."/>
            <person name="Kazda M."/>
            <person name="Riedel C.U."/>
            <person name="Duerre P."/>
        </authorList>
    </citation>
    <scope>NUCLEOTIDE SEQUENCE</scope>
    <source>
        <strain evidence="4">TS8</strain>
    </source>
</reference>
<dbReference type="NCBIfam" id="TIGR01730">
    <property type="entry name" value="RND_mfp"/>
    <property type="match status" value="1"/>
</dbReference>
<dbReference type="EMBL" id="CP109965">
    <property type="protein sequence ID" value="WAJ69617.1"/>
    <property type="molecule type" value="Genomic_DNA"/>
</dbReference>
<evidence type="ECO:0000256" key="2">
    <source>
        <dbReference type="SAM" id="Coils"/>
    </source>
</evidence>
<sequence length="389" mass="43171">MLNQKQLKFVLPLVFLIIAIFIVMGLMASKSEPDKKPLAAKPILVTYQTVSAQDLQFKIPSQGVVSPLQKTQLTAQVSGKVVSLADVFIEGGFFEKGDVLVSLEASDYQTQVKSAQAELARAKAALKEETARGEVAKQEWQQMADKATDLALRIPQLETERANVVFAQAQLEQAKRNLERTLIRAPYDGIVVTRNAQLGQFLSAGSSVGLIYATQVAEVRLPVSMEDSTYLANLRPKQVKNAPAKVNIKVKIGSNNYRWQAQLTRSEGIVDSDSRMLYFAAQIQDPYNLKNTHEQALHFGQFVEADIFGKQMTQIFKVERNLLTVEQKLMVLDDNMKLNLVKPHIVRSEHGFVYIDKGLTNQAKLITSPVSNPVNGMAVRVASDENEAI</sequence>
<dbReference type="Gene3D" id="1.10.287.470">
    <property type="entry name" value="Helix hairpin bin"/>
    <property type="match status" value="1"/>
</dbReference>
<organism evidence="4 5">
    <name type="scientific">Catenovulum adriaticum</name>
    <dbReference type="NCBI Taxonomy" id="2984846"/>
    <lineage>
        <taxon>Bacteria</taxon>
        <taxon>Pseudomonadati</taxon>
        <taxon>Pseudomonadota</taxon>
        <taxon>Gammaproteobacteria</taxon>
        <taxon>Alteromonadales</taxon>
        <taxon>Alteromonadaceae</taxon>
        <taxon>Catenovulum</taxon>
    </lineage>
</organism>
<comment type="similarity">
    <text evidence="1">Belongs to the membrane fusion protein (MFP) (TC 8.A.1) family.</text>
</comment>
<dbReference type="Gene3D" id="2.40.50.100">
    <property type="match status" value="1"/>
</dbReference>
<dbReference type="Proteomes" id="UP001163726">
    <property type="component" value="Chromosome"/>
</dbReference>
<keyword evidence="2" id="KW-0175">Coiled coil</keyword>
<dbReference type="PANTHER" id="PTHR30469:SF12">
    <property type="entry name" value="MULTIDRUG RESISTANCE PROTEIN MDTA"/>
    <property type="match status" value="1"/>
</dbReference>
<gene>
    <name evidence="4" type="ORF">OLW01_10660</name>
</gene>